<comment type="caution">
    <text evidence="2">The sequence shown here is derived from an EMBL/GenBank/DDBJ whole genome shotgun (WGS) entry which is preliminary data.</text>
</comment>
<proteinExistence type="predicted"/>
<accession>A0A1V2IKZ6</accession>
<gene>
    <name evidence="2" type="ORF">BL253_00200</name>
</gene>
<organism evidence="2 3">
    <name type="scientific">Pseudofrankia asymbiotica</name>
    <dbReference type="NCBI Taxonomy" id="1834516"/>
    <lineage>
        <taxon>Bacteria</taxon>
        <taxon>Bacillati</taxon>
        <taxon>Actinomycetota</taxon>
        <taxon>Actinomycetes</taxon>
        <taxon>Frankiales</taxon>
        <taxon>Frankiaceae</taxon>
        <taxon>Pseudofrankia</taxon>
    </lineage>
</organism>
<protein>
    <recommendedName>
        <fullName evidence="4">Integral membrane protein</fullName>
    </recommendedName>
</protein>
<evidence type="ECO:0008006" key="4">
    <source>
        <dbReference type="Google" id="ProtNLM"/>
    </source>
</evidence>
<keyword evidence="1" id="KW-0472">Membrane</keyword>
<dbReference type="Proteomes" id="UP000188929">
    <property type="component" value="Unassembled WGS sequence"/>
</dbReference>
<feature type="transmembrane region" description="Helical" evidence="1">
    <location>
        <begin position="95"/>
        <end position="113"/>
    </location>
</feature>
<evidence type="ECO:0000313" key="2">
    <source>
        <dbReference type="EMBL" id="ONH33798.1"/>
    </source>
</evidence>
<reference evidence="3" key="1">
    <citation type="submission" date="2016-10" db="EMBL/GenBank/DDBJ databases">
        <title>Frankia sp. NRRL B-16386 Genome sequencing.</title>
        <authorList>
            <person name="Ghodhbane-Gtari F."/>
            <person name="Swanson E."/>
            <person name="Gueddou A."/>
            <person name="Hezbri K."/>
            <person name="Ktari K."/>
            <person name="Nouioui I."/>
            <person name="Morris K."/>
            <person name="Simpson S."/>
            <person name="Abebe-Akele F."/>
            <person name="Thomas K."/>
            <person name="Gtari M."/>
            <person name="Tisa L.S."/>
        </authorList>
    </citation>
    <scope>NUCLEOTIDE SEQUENCE [LARGE SCALE GENOMIC DNA]</scope>
    <source>
        <strain evidence="3">NRRL B-16386</strain>
    </source>
</reference>
<sequence>MGRGETPGARPGAWARETTTALMAAPRALTVAAALVAAEGLLLVGLGAFQVIRGFGNGIDDLARAEFGGVLSLGCGLVVLVLARTLVVNRAATKSPVIVIQLLCVPVGAAMIQNGLYAYGIPLLVVAVAVIAALAATGLHRPSDNDPGT</sequence>
<dbReference type="OrthoDB" id="9851779at2"/>
<dbReference type="STRING" id="1834516.BL253_00200"/>
<feature type="transmembrane region" description="Helical" evidence="1">
    <location>
        <begin position="119"/>
        <end position="139"/>
    </location>
</feature>
<keyword evidence="1" id="KW-1133">Transmembrane helix</keyword>
<evidence type="ECO:0000256" key="1">
    <source>
        <dbReference type="SAM" id="Phobius"/>
    </source>
</evidence>
<keyword evidence="1" id="KW-0812">Transmembrane</keyword>
<dbReference type="AlphaFoldDB" id="A0A1V2IKZ6"/>
<evidence type="ECO:0000313" key="3">
    <source>
        <dbReference type="Proteomes" id="UP000188929"/>
    </source>
</evidence>
<feature type="transmembrane region" description="Helical" evidence="1">
    <location>
        <begin position="28"/>
        <end position="52"/>
    </location>
</feature>
<feature type="transmembrane region" description="Helical" evidence="1">
    <location>
        <begin position="64"/>
        <end position="83"/>
    </location>
</feature>
<name>A0A1V2IKZ6_9ACTN</name>
<keyword evidence="3" id="KW-1185">Reference proteome</keyword>
<dbReference type="EMBL" id="MOMC01000002">
    <property type="protein sequence ID" value="ONH33798.1"/>
    <property type="molecule type" value="Genomic_DNA"/>
</dbReference>